<evidence type="ECO:0000313" key="2">
    <source>
        <dbReference type="EMBL" id="NKY96450.1"/>
    </source>
</evidence>
<gene>
    <name evidence="2" type="ORF">HGB44_01995</name>
</gene>
<dbReference type="EMBL" id="JAAXPG010000001">
    <property type="protein sequence ID" value="NKY96450.1"/>
    <property type="molecule type" value="Genomic_DNA"/>
</dbReference>
<comment type="caution">
    <text evidence="2">The sequence shown here is derived from an EMBL/GenBank/DDBJ whole genome shotgun (WGS) entry which is preliminary data.</text>
</comment>
<accession>A0A7X6MB02</accession>
<dbReference type="RefSeq" id="WP_168443882.1">
    <property type="nucleotide sequence ID" value="NZ_JAAXPG010000001.1"/>
</dbReference>
<organism evidence="2 3">
    <name type="scientific">Nocardiopsis alborubida</name>
    <dbReference type="NCBI Taxonomy" id="146802"/>
    <lineage>
        <taxon>Bacteria</taxon>
        <taxon>Bacillati</taxon>
        <taxon>Actinomycetota</taxon>
        <taxon>Actinomycetes</taxon>
        <taxon>Streptosporangiales</taxon>
        <taxon>Nocardiopsidaceae</taxon>
        <taxon>Nocardiopsis</taxon>
    </lineage>
</organism>
<dbReference type="AlphaFoldDB" id="A0A7X6MB02"/>
<feature type="region of interest" description="Disordered" evidence="1">
    <location>
        <begin position="24"/>
        <end position="49"/>
    </location>
</feature>
<keyword evidence="3" id="KW-1185">Reference proteome</keyword>
<feature type="compositionally biased region" description="Basic and acidic residues" evidence="1">
    <location>
        <begin position="39"/>
        <end position="49"/>
    </location>
</feature>
<evidence type="ECO:0000313" key="3">
    <source>
        <dbReference type="Proteomes" id="UP000553209"/>
    </source>
</evidence>
<evidence type="ECO:0000256" key="1">
    <source>
        <dbReference type="SAM" id="MobiDB-lite"/>
    </source>
</evidence>
<proteinExistence type="predicted"/>
<name>A0A7X6MB02_9ACTN</name>
<sequence>MDGKLSRRLMDDAYTWLEEGVVDPSLPGPLIAPTVPGPSKEDNQHRRMG</sequence>
<protein>
    <submittedName>
        <fullName evidence="2">Uncharacterized protein</fullName>
    </submittedName>
</protein>
<dbReference type="Proteomes" id="UP000553209">
    <property type="component" value="Unassembled WGS sequence"/>
</dbReference>
<reference evidence="2 3" key="1">
    <citation type="submission" date="2020-04" db="EMBL/GenBank/DDBJ databases">
        <title>MicrobeNet Type strains.</title>
        <authorList>
            <person name="Nicholson A.C."/>
        </authorList>
    </citation>
    <scope>NUCLEOTIDE SEQUENCE [LARGE SCALE GENOMIC DNA]</scope>
    <source>
        <strain evidence="2 3">ATCC 23612</strain>
    </source>
</reference>